<dbReference type="Pfam" id="PF06089">
    <property type="entry name" value="Asparaginase_II"/>
    <property type="match status" value="1"/>
</dbReference>
<keyword evidence="2" id="KW-1185">Reference proteome</keyword>
<organism evidence="1 2">
    <name type="scientific">Puniceibacterium sediminis</name>
    <dbReference type="NCBI Taxonomy" id="1608407"/>
    <lineage>
        <taxon>Bacteria</taxon>
        <taxon>Pseudomonadati</taxon>
        <taxon>Pseudomonadota</taxon>
        <taxon>Alphaproteobacteria</taxon>
        <taxon>Rhodobacterales</taxon>
        <taxon>Paracoccaceae</taxon>
        <taxon>Puniceibacterium</taxon>
    </lineage>
</organism>
<dbReference type="RefSeq" id="WP_089269497.1">
    <property type="nucleotide sequence ID" value="NZ_FZNN01000003.1"/>
</dbReference>
<evidence type="ECO:0000313" key="1">
    <source>
        <dbReference type="EMBL" id="SNR38025.1"/>
    </source>
</evidence>
<protein>
    <submittedName>
        <fullName evidence="1">Asparaginase</fullName>
    </submittedName>
</protein>
<dbReference type="OrthoDB" id="9780674at2"/>
<sequence length="333" mass="35425">MTATPAPLAEIWRGPFAESLHFGHVVICGPDGEITESWGDPQAVVLPRSSSKMIQALPLVASGAADAFGLSERQLALACASHQGATIHVEAVQAWLKDLGLSDADLRCGPEMTRDRDLAREMIKHDESPCQWHNNCSGKHSGFLTLNRHLGGGPEYVQPDHPVQQACLDAFETVTAESSPGYGIDGCSAPNFATTMHGMARAMAFYATAHQRSDSLSQAAARLTAAMYAFPEMVAGEGRACTLLMRAATEPVALKTGAEGYFIAILPQRGLGLALKVQDGATRASECALAALLVRLGVVDAQDPTVVQFLNPEIVNRRGIVTGQIRPAADLMR</sequence>
<dbReference type="InterPro" id="IPR010349">
    <property type="entry name" value="Asparaginase_II"/>
</dbReference>
<dbReference type="AlphaFoldDB" id="A0A238VUN2"/>
<dbReference type="PANTHER" id="PTHR42110:SF1">
    <property type="entry name" value="L-ASPARAGINASE, PUTATIVE (AFU_ORTHOLOGUE AFUA_3G11890)-RELATED"/>
    <property type="match status" value="1"/>
</dbReference>
<dbReference type="PANTHER" id="PTHR42110">
    <property type="entry name" value="L-ASPARAGINASE, PUTATIVE (AFU_ORTHOLOGUE AFUA_3G11890)-RELATED"/>
    <property type="match status" value="1"/>
</dbReference>
<name>A0A238VUN2_9RHOB</name>
<proteinExistence type="predicted"/>
<dbReference type="Proteomes" id="UP000198417">
    <property type="component" value="Unassembled WGS sequence"/>
</dbReference>
<dbReference type="InterPro" id="IPR012338">
    <property type="entry name" value="Beta-lactam/transpept-like"/>
</dbReference>
<evidence type="ECO:0000313" key="2">
    <source>
        <dbReference type="Proteomes" id="UP000198417"/>
    </source>
</evidence>
<accession>A0A238VUN2</accession>
<reference evidence="1 2" key="1">
    <citation type="submission" date="2017-06" db="EMBL/GenBank/DDBJ databases">
        <authorList>
            <person name="Kim H.J."/>
            <person name="Triplett B.A."/>
        </authorList>
    </citation>
    <scope>NUCLEOTIDE SEQUENCE [LARGE SCALE GENOMIC DNA]</scope>
    <source>
        <strain evidence="1 2">DSM 29052</strain>
    </source>
</reference>
<dbReference type="EMBL" id="FZNN01000003">
    <property type="protein sequence ID" value="SNR38025.1"/>
    <property type="molecule type" value="Genomic_DNA"/>
</dbReference>
<gene>
    <name evidence="1" type="ORF">SAMN06265370_103188</name>
</gene>
<dbReference type="SUPFAM" id="SSF56601">
    <property type="entry name" value="beta-lactamase/transpeptidase-like"/>
    <property type="match status" value="1"/>
</dbReference>